<protein>
    <recommendedName>
        <fullName evidence="2">Phosphomannose isomerase type I catalytic domain-containing protein</fullName>
    </recommendedName>
</protein>
<evidence type="ECO:0000313" key="3">
    <source>
        <dbReference type="EMBL" id="QFI56602.1"/>
    </source>
</evidence>
<reference evidence="3 4" key="1">
    <citation type="submission" date="2019-05" db="EMBL/GenBank/DDBJ databases">
        <title>OXA-830, a novel chromosomally encoded expanded-spectrum class D beta-lactamase in Aeromonas simiae.</title>
        <authorList>
            <person name="Zhou W."/>
            <person name="Chen Q."/>
        </authorList>
    </citation>
    <scope>NUCLEOTIDE SEQUENCE [LARGE SCALE GENOMIC DNA]</scope>
    <source>
        <strain evidence="3 4">A6</strain>
    </source>
</reference>
<accession>A0A5J6WZV2</accession>
<dbReference type="GO" id="GO:0009298">
    <property type="term" value="P:GDP-mannose biosynthetic process"/>
    <property type="evidence" value="ECO:0007669"/>
    <property type="project" value="InterPro"/>
</dbReference>
<dbReference type="AlphaFoldDB" id="A0A5J6WZV2"/>
<organism evidence="3 4">
    <name type="scientific">Aeromonas simiae</name>
    <dbReference type="NCBI Taxonomy" id="218936"/>
    <lineage>
        <taxon>Bacteria</taxon>
        <taxon>Pseudomonadati</taxon>
        <taxon>Pseudomonadota</taxon>
        <taxon>Gammaproteobacteria</taxon>
        <taxon>Aeromonadales</taxon>
        <taxon>Aeromonadaceae</taxon>
        <taxon>Aeromonas</taxon>
    </lineage>
</organism>
<keyword evidence="4" id="KW-1185">Reference proteome</keyword>
<evidence type="ECO:0000313" key="4">
    <source>
        <dbReference type="Proteomes" id="UP000594034"/>
    </source>
</evidence>
<dbReference type="Pfam" id="PF20511">
    <property type="entry name" value="PMI_typeI_cat"/>
    <property type="match status" value="1"/>
</dbReference>
<dbReference type="InterPro" id="IPR046457">
    <property type="entry name" value="PMI_typeI_cat"/>
</dbReference>
<dbReference type="KEGG" id="asim:FE240_04010"/>
<evidence type="ECO:0000256" key="1">
    <source>
        <dbReference type="SAM" id="MobiDB-lite"/>
    </source>
</evidence>
<dbReference type="RefSeq" id="WP_193004439.1">
    <property type="nucleotide sequence ID" value="NZ_CP040449.1"/>
</dbReference>
<dbReference type="InterPro" id="IPR011051">
    <property type="entry name" value="RmlC_Cupin_sf"/>
</dbReference>
<dbReference type="InterPro" id="IPR014710">
    <property type="entry name" value="RmlC-like_jellyroll"/>
</dbReference>
<dbReference type="Gene3D" id="2.60.120.10">
    <property type="entry name" value="Jelly Rolls"/>
    <property type="match status" value="1"/>
</dbReference>
<feature type="region of interest" description="Disordered" evidence="1">
    <location>
        <begin position="71"/>
        <end position="100"/>
    </location>
</feature>
<gene>
    <name evidence="3" type="ORF">FE240_04010</name>
</gene>
<dbReference type="PRINTS" id="PR00714">
    <property type="entry name" value="MAN6PISMRASE"/>
</dbReference>
<sequence>MNAFYRITNPVQHYEWGSRIALSTLFGLPNPEGVPQAELWMGAHPNGGALVELDGVPTRLADLIAAHRTALRQGGKGDYSPLATPSRRGSAAPNHPSALR</sequence>
<dbReference type="EMBL" id="CP040449">
    <property type="protein sequence ID" value="QFI56602.1"/>
    <property type="molecule type" value="Genomic_DNA"/>
</dbReference>
<evidence type="ECO:0000259" key="2">
    <source>
        <dbReference type="Pfam" id="PF20511"/>
    </source>
</evidence>
<dbReference type="SUPFAM" id="SSF51182">
    <property type="entry name" value="RmlC-like cupins"/>
    <property type="match status" value="1"/>
</dbReference>
<dbReference type="InterPro" id="IPR016305">
    <property type="entry name" value="Mannose-6-P_Isomerase"/>
</dbReference>
<dbReference type="GO" id="GO:0008270">
    <property type="term" value="F:zinc ion binding"/>
    <property type="evidence" value="ECO:0007669"/>
    <property type="project" value="InterPro"/>
</dbReference>
<proteinExistence type="predicted"/>
<dbReference type="GO" id="GO:0004476">
    <property type="term" value="F:mannose-6-phosphate isomerase activity"/>
    <property type="evidence" value="ECO:0007669"/>
    <property type="project" value="InterPro"/>
</dbReference>
<feature type="domain" description="Phosphomannose isomerase type I catalytic" evidence="2">
    <location>
        <begin position="5"/>
        <end position="67"/>
    </location>
</feature>
<name>A0A5J6WZV2_9GAMM</name>
<dbReference type="Proteomes" id="UP000594034">
    <property type="component" value="Chromosome"/>
</dbReference>